<evidence type="ECO:0000256" key="1">
    <source>
        <dbReference type="SAM" id="MobiDB-lite"/>
    </source>
</evidence>
<dbReference type="AlphaFoldDB" id="A0A9P6HBL1"/>
<organism evidence="2 3">
    <name type="scientific">Thelephora terrestris</name>
    <dbReference type="NCBI Taxonomy" id="56493"/>
    <lineage>
        <taxon>Eukaryota</taxon>
        <taxon>Fungi</taxon>
        <taxon>Dikarya</taxon>
        <taxon>Basidiomycota</taxon>
        <taxon>Agaricomycotina</taxon>
        <taxon>Agaricomycetes</taxon>
        <taxon>Thelephorales</taxon>
        <taxon>Thelephoraceae</taxon>
        <taxon>Thelephora</taxon>
    </lineage>
</organism>
<feature type="compositionally biased region" description="Acidic residues" evidence="1">
    <location>
        <begin position="132"/>
        <end position="143"/>
    </location>
</feature>
<gene>
    <name evidence="2" type="ORF">BJ322DRAFT_1066947</name>
</gene>
<dbReference type="EMBL" id="WIUZ02000009">
    <property type="protein sequence ID" value="KAF9783761.1"/>
    <property type="molecule type" value="Genomic_DNA"/>
</dbReference>
<feature type="region of interest" description="Disordered" evidence="1">
    <location>
        <begin position="117"/>
        <end position="144"/>
    </location>
</feature>
<reference evidence="2" key="1">
    <citation type="journal article" date="2020" name="Nat. Commun.">
        <title>Large-scale genome sequencing of mycorrhizal fungi provides insights into the early evolution of symbiotic traits.</title>
        <authorList>
            <person name="Miyauchi S."/>
            <person name="Kiss E."/>
            <person name="Kuo A."/>
            <person name="Drula E."/>
            <person name="Kohler A."/>
            <person name="Sanchez-Garcia M."/>
            <person name="Morin E."/>
            <person name="Andreopoulos B."/>
            <person name="Barry K.W."/>
            <person name="Bonito G."/>
            <person name="Buee M."/>
            <person name="Carver A."/>
            <person name="Chen C."/>
            <person name="Cichocki N."/>
            <person name="Clum A."/>
            <person name="Culley D."/>
            <person name="Crous P.W."/>
            <person name="Fauchery L."/>
            <person name="Girlanda M."/>
            <person name="Hayes R.D."/>
            <person name="Keri Z."/>
            <person name="LaButti K."/>
            <person name="Lipzen A."/>
            <person name="Lombard V."/>
            <person name="Magnuson J."/>
            <person name="Maillard F."/>
            <person name="Murat C."/>
            <person name="Nolan M."/>
            <person name="Ohm R.A."/>
            <person name="Pangilinan J."/>
            <person name="Pereira M.F."/>
            <person name="Perotto S."/>
            <person name="Peter M."/>
            <person name="Pfister S."/>
            <person name="Riley R."/>
            <person name="Sitrit Y."/>
            <person name="Stielow J.B."/>
            <person name="Szollosi G."/>
            <person name="Zifcakova L."/>
            <person name="Stursova M."/>
            <person name="Spatafora J.W."/>
            <person name="Tedersoo L."/>
            <person name="Vaario L.M."/>
            <person name="Yamada A."/>
            <person name="Yan M."/>
            <person name="Wang P."/>
            <person name="Xu J."/>
            <person name="Bruns T."/>
            <person name="Baldrian P."/>
            <person name="Vilgalys R."/>
            <person name="Dunand C."/>
            <person name="Henrissat B."/>
            <person name="Grigoriev I.V."/>
            <person name="Hibbett D."/>
            <person name="Nagy L.G."/>
            <person name="Martin F.M."/>
        </authorList>
    </citation>
    <scope>NUCLEOTIDE SEQUENCE</scope>
    <source>
        <strain evidence="2">UH-Tt-Lm1</strain>
    </source>
</reference>
<accession>A0A9P6HBL1</accession>
<keyword evidence="3" id="KW-1185">Reference proteome</keyword>
<sequence length="301" mass="34453">MVSIPFGDGVGLFSWMSRGIRSWERWAVVELWLRRLWSPASLIVWNLGLGGELYYNRSGHGGVSRRRAWDSYECGILRRKRRRRRRMEERDLFGVCGLPSAEHWHFLGFEREIGLSPPAETPEDEKGHASKDEEDDDQNDDDDNHTQRYFGFGFGWFFTGLRLGRDGDGLGNRQEKRQKRTSGGIHGLRVAARGWEPRGRRTFGWFIWLAFDVIGHEAHRIPPNQALARLVYVRRSGPRRNLNWISSALAAKPIAELKFAAISDTSRCQGPVTKHLHTLMEGFDPFTQKPGSPVVGVIRGM</sequence>
<comment type="caution">
    <text evidence="2">The sequence shown here is derived from an EMBL/GenBank/DDBJ whole genome shotgun (WGS) entry which is preliminary data.</text>
</comment>
<name>A0A9P6HBL1_9AGAM</name>
<reference evidence="2" key="2">
    <citation type="submission" date="2020-11" db="EMBL/GenBank/DDBJ databases">
        <authorList>
            <consortium name="DOE Joint Genome Institute"/>
            <person name="Kuo A."/>
            <person name="Miyauchi S."/>
            <person name="Kiss E."/>
            <person name="Drula E."/>
            <person name="Kohler A."/>
            <person name="Sanchez-Garcia M."/>
            <person name="Andreopoulos B."/>
            <person name="Barry K.W."/>
            <person name="Bonito G."/>
            <person name="Buee M."/>
            <person name="Carver A."/>
            <person name="Chen C."/>
            <person name="Cichocki N."/>
            <person name="Clum A."/>
            <person name="Culley D."/>
            <person name="Crous P.W."/>
            <person name="Fauchery L."/>
            <person name="Girlanda M."/>
            <person name="Hayes R."/>
            <person name="Keri Z."/>
            <person name="Labutti K."/>
            <person name="Lipzen A."/>
            <person name="Lombard V."/>
            <person name="Magnuson J."/>
            <person name="Maillard F."/>
            <person name="Morin E."/>
            <person name="Murat C."/>
            <person name="Nolan M."/>
            <person name="Ohm R."/>
            <person name="Pangilinan J."/>
            <person name="Pereira M."/>
            <person name="Perotto S."/>
            <person name="Peter M."/>
            <person name="Riley R."/>
            <person name="Sitrit Y."/>
            <person name="Stielow B."/>
            <person name="Szollosi G."/>
            <person name="Zifcakova L."/>
            <person name="Stursova M."/>
            <person name="Spatafora J.W."/>
            <person name="Tedersoo L."/>
            <person name="Vaario L.-M."/>
            <person name="Yamada A."/>
            <person name="Yan M."/>
            <person name="Wang P."/>
            <person name="Xu J."/>
            <person name="Bruns T."/>
            <person name="Baldrian P."/>
            <person name="Vilgalys R."/>
            <person name="Henrissat B."/>
            <person name="Grigoriev I.V."/>
            <person name="Hibbett D."/>
            <person name="Nagy L.G."/>
            <person name="Martin F.M."/>
        </authorList>
    </citation>
    <scope>NUCLEOTIDE SEQUENCE</scope>
    <source>
        <strain evidence="2">UH-Tt-Lm1</strain>
    </source>
</reference>
<evidence type="ECO:0000313" key="2">
    <source>
        <dbReference type="EMBL" id="KAF9783761.1"/>
    </source>
</evidence>
<protein>
    <submittedName>
        <fullName evidence="2">Uncharacterized protein</fullName>
    </submittedName>
</protein>
<dbReference type="Proteomes" id="UP000736335">
    <property type="component" value="Unassembled WGS sequence"/>
</dbReference>
<proteinExistence type="predicted"/>
<evidence type="ECO:0000313" key="3">
    <source>
        <dbReference type="Proteomes" id="UP000736335"/>
    </source>
</evidence>